<dbReference type="AlphaFoldDB" id="A0A9D4UBC3"/>
<feature type="compositionally biased region" description="Low complexity" evidence="1">
    <location>
        <begin position="1"/>
        <end position="16"/>
    </location>
</feature>
<evidence type="ECO:0000313" key="2">
    <source>
        <dbReference type="EMBL" id="KAI5064079.1"/>
    </source>
</evidence>
<evidence type="ECO:0000256" key="1">
    <source>
        <dbReference type="SAM" id="MobiDB-lite"/>
    </source>
</evidence>
<name>A0A9D4UBC3_ADICA</name>
<dbReference type="Proteomes" id="UP000886520">
    <property type="component" value="Chromosome 20"/>
</dbReference>
<evidence type="ECO:0000313" key="3">
    <source>
        <dbReference type="Proteomes" id="UP000886520"/>
    </source>
</evidence>
<organism evidence="2 3">
    <name type="scientific">Adiantum capillus-veneris</name>
    <name type="common">Maidenhair fern</name>
    <dbReference type="NCBI Taxonomy" id="13818"/>
    <lineage>
        <taxon>Eukaryota</taxon>
        <taxon>Viridiplantae</taxon>
        <taxon>Streptophyta</taxon>
        <taxon>Embryophyta</taxon>
        <taxon>Tracheophyta</taxon>
        <taxon>Polypodiopsida</taxon>
        <taxon>Polypodiidae</taxon>
        <taxon>Polypodiales</taxon>
        <taxon>Pteridineae</taxon>
        <taxon>Pteridaceae</taxon>
        <taxon>Vittarioideae</taxon>
        <taxon>Adiantum</taxon>
    </lineage>
</organism>
<sequence length="171" mass="18992">MKPRASTSSSSPSSTPVQKLVQMVSKEASQQLLFKFPDVPTTGVGELGEIAALDDDKPLSEFALVSCFRVGSCKQVHLGTQILQEQPPRPSAVRIDSFEARTPLLTPQVPRSRVLAPSLRRAKPRFKRHAHLPSVADKVMRRFAKGASKCKYSMRLHVVARRYKLRSVVDT</sequence>
<accession>A0A9D4UBC3</accession>
<gene>
    <name evidence="2" type="ORF">GOP47_0020749</name>
</gene>
<reference evidence="2" key="1">
    <citation type="submission" date="2021-01" db="EMBL/GenBank/DDBJ databases">
        <title>Adiantum capillus-veneris genome.</title>
        <authorList>
            <person name="Fang Y."/>
            <person name="Liao Q."/>
        </authorList>
    </citation>
    <scope>NUCLEOTIDE SEQUENCE</scope>
    <source>
        <strain evidence="2">H3</strain>
        <tissue evidence="2">Leaf</tissue>
    </source>
</reference>
<dbReference type="OrthoDB" id="1914987at2759"/>
<feature type="region of interest" description="Disordered" evidence="1">
    <location>
        <begin position="1"/>
        <end position="20"/>
    </location>
</feature>
<comment type="caution">
    <text evidence="2">The sequence shown here is derived from an EMBL/GenBank/DDBJ whole genome shotgun (WGS) entry which is preliminary data.</text>
</comment>
<keyword evidence="3" id="KW-1185">Reference proteome</keyword>
<proteinExistence type="predicted"/>
<dbReference type="EMBL" id="JABFUD020000020">
    <property type="protein sequence ID" value="KAI5064079.1"/>
    <property type="molecule type" value="Genomic_DNA"/>
</dbReference>
<protein>
    <submittedName>
        <fullName evidence="2">Uncharacterized protein</fullName>
    </submittedName>
</protein>